<dbReference type="Pfam" id="PF12833">
    <property type="entry name" value="HTH_18"/>
    <property type="match status" value="1"/>
</dbReference>
<evidence type="ECO:0000259" key="4">
    <source>
        <dbReference type="PROSITE" id="PS01124"/>
    </source>
</evidence>
<keyword evidence="3" id="KW-0804">Transcription</keyword>
<keyword evidence="1" id="KW-0805">Transcription regulation</keyword>
<evidence type="ECO:0000313" key="6">
    <source>
        <dbReference type="Proteomes" id="UP001169719"/>
    </source>
</evidence>
<dbReference type="SUPFAM" id="SSF51215">
    <property type="entry name" value="Regulatory protein AraC"/>
    <property type="match status" value="1"/>
</dbReference>
<accession>A0ABT7Y576</accession>
<dbReference type="InterPro" id="IPR020449">
    <property type="entry name" value="Tscrpt_reg_AraC-type_HTH"/>
</dbReference>
<evidence type="ECO:0000256" key="1">
    <source>
        <dbReference type="ARBA" id="ARBA00023015"/>
    </source>
</evidence>
<keyword evidence="2" id="KW-0238">DNA-binding</keyword>
<dbReference type="Proteomes" id="UP001169719">
    <property type="component" value="Unassembled WGS sequence"/>
</dbReference>
<dbReference type="EMBL" id="JAUEOZ010000002">
    <property type="protein sequence ID" value="MDN2483152.1"/>
    <property type="molecule type" value="Genomic_DNA"/>
</dbReference>
<reference evidence="5" key="1">
    <citation type="submission" date="2024-05" db="EMBL/GenBank/DDBJ databases">
        <title>Genome Sequences of Four Agar- Degrading Marine Bacteria.</title>
        <authorList>
            <person name="Phillips E.K."/>
            <person name="Shaffer J.C."/>
            <person name="Henson M.W."/>
            <person name="Temperton B."/>
            <person name="Thrash C.J."/>
            <person name="Martin M.O."/>
        </authorList>
    </citation>
    <scope>NUCLEOTIDE SEQUENCE</scope>
    <source>
        <strain evidence="5">EKP203</strain>
    </source>
</reference>
<dbReference type="InterPro" id="IPR018062">
    <property type="entry name" value="HTH_AraC-typ_CS"/>
</dbReference>
<protein>
    <submittedName>
        <fullName evidence="5">Helix-turn-helix transcriptional regulator</fullName>
    </submittedName>
</protein>
<dbReference type="PANTHER" id="PTHR43280">
    <property type="entry name" value="ARAC-FAMILY TRANSCRIPTIONAL REGULATOR"/>
    <property type="match status" value="1"/>
</dbReference>
<dbReference type="PRINTS" id="PR00032">
    <property type="entry name" value="HTHARAC"/>
</dbReference>
<dbReference type="Gene3D" id="1.10.10.60">
    <property type="entry name" value="Homeodomain-like"/>
    <property type="match status" value="2"/>
</dbReference>
<dbReference type="Gene3D" id="2.60.120.280">
    <property type="entry name" value="Regulatory protein AraC"/>
    <property type="match status" value="1"/>
</dbReference>
<dbReference type="SUPFAM" id="SSF46689">
    <property type="entry name" value="Homeodomain-like"/>
    <property type="match status" value="1"/>
</dbReference>
<gene>
    <name evidence="5" type="ORF">QWJ08_17545</name>
</gene>
<evidence type="ECO:0000256" key="3">
    <source>
        <dbReference type="ARBA" id="ARBA00023163"/>
    </source>
</evidence>
<proteinExistence type="predicted"/>
<comment type="caution">
    <text evidence="5">The sequence shown here is derived from an EMBL/GenBank/DDBJ whole genome shotgun (WGS) entry which is preliminary data.</text>
</comment>
<dbReference type="PROSITE" id="PS01124">
    <property type="entry name" value="HTH_ARAC_FAMILY_2"/>
    <property type="match status" value="1"/>
</dbReference>
<dbReference type="RefSeq" id="WP_289963213.1">
    <property type="nucleotide sequence ID" value="NZ_JAUEOZ010000002.1"/>
</dbReference>
<dbReference type="InterPro" id="IPR018060">
    <property type="entry name" value="HTH_AraC"/>
</dbReference>
<dbReference type="InterPro" id="IPR037923">
    <property type="entry name" value="HTH-like"/>
</dbReference>
<organism evidence="5 6">
    <name type="scientific">Vibrio agarivorans</name>
    <dbReference type="NCBI Taxonomy" id="153622"/>
    <lineage>
        <taxon>Bacteria</taxon>
        <taxon>Pseudomonadati</taxon>
        <taxon>Pseudomonadota</taxon>
        <taxon>Gammaproteobacteria</taxon>
        <taxon>Vibrionales</taxon>
        <taxon>Vibrionaceae</taxon>
        <taxon>Vibrio</taxon>
    </lineage>
</organism>
<dbReference type="PROSITE" id="PS00041">
    <property type="entry name" value="HTH_ARAC_FAMILY_1"/>
    <property type="match status" value="1"/>
</dbReference>
<feature type="domain" description="HTH araC/xylS-type" evidence="4">
    <location>
        <begin position="194"/>
        <end position="292"/>
    </location>
</feature>
<dbReference type="InterPro" id="IPR009057">
    <property type="entry name" value="Homeodomain-like_sf"/>
</dbReference>
<dbReference type="SMART" id="SM00342">
    <property type="entry name" value="HTH_ARAC"/>
    <property type="match status" value="1"/>
</dbReference>
<evidence type="ECO:0000256" key="2">
    <source>
        <dbReference type="ARBA" id="ARBA00023125"/>
    </source>
</evidence>
<keyword evidence="6" id="KW-1185">Reference proteome</keyword>
<evidence type="ECO:0000313" key="5">
    <source>
        <dbReference type="EMBL" id="MDN2483152.1"/>
    </source>
</evidence>
<dbReference type="PANTHER" id="PTHR43280:SF11">
    <property type="entry name" value="RCS-SPECIFIC HTH-TYPE TRANSCRIPTIONAL ACTIVATOR RCLR"/>
    <property type="match status" value="1"/>
</dbReference>
<name>A0ABT7Y576_9VIBR</name>
<sequence>MFKQGLNLCESVIGQNEADREWQDGVFLSPACYERFLVDSDIPEMREFGFHMAGMAELKEEYWVERTTPETHTVLITIEGQGQLVTDQGIESIMPHSMTVLPANKPFRFELAPLASTWKMIWILCKDIDSWQGWHERAKRVTSFEEAERAWSTVQLLHAEIGGRKTFRRFLLSELTRVLTRVEPSDYDTPTRVMAVYNVVESQLHLDWRVSQVARRCFLSEEQLNRVTLSLYGLNPRSYLVKLRMTRAAALLDNTDWSIKMISSRLGYQDPNNFSHRFKKYYGLSPKQYRASNLG</sequence>